<dbReference type="Gene3D" id="3.30.420.10">
    <property type="entry name" value="Ribonuclease H-like superfamily/Ribonuclease H"/>
    <property type="match status" value="1"/>
</dbReference>
<evidence type="ECO:0000313" key="3">
    <source>
        <dbReference type="EMBL" id="KMQ89050.1"/>
    </source>
</evidence>
<dbReference type="STRING" id="67767.A0A0J7N8R8"/>
<sequence length="309" mass="35667">MTRHRFPEGPWECIAMDLMGPLPNKDMVLVIIDYYSRYQEIKFLKSTTSTIIIKKLTEIFARLGIPKSIRVDNGRQFVSQEFKKFCQDHNIQLIQTPPYWPQANGEVENMNKSILKRLQICHANNNDYQTELQKFTLMYNVTPHGTTGKTPSELLFGRNIRDKIPSIRDLIEEERDEEAADNDILHKHQGKEREDRARGAKKANINIGDRVVVQNLIVPHKLTSRFGKTEYEVMERIGNELTLSAEGKTIRRHYSSKEITRKGAERTRKGAERPKRSWAGRHNNGRAPKDEGSKYSRIGQTKTTTNSTS</sequence>
<evidence type="ECO:0000256" key="1">
    <source>
        <dbReference type="SAM" id="MobiDB-lite"/>
    </source>
</evidence>
<feature type="domain" description="Integrase catalytic" evidence="2">
    <location>
        <begin position="6"/>
        <end position="159"/>
    </location>
</feature>
<dbReference type="SUPFAM" id="SSF53098">
    <property type="entry name" value="Ribonuclease H-like"/>
    <property type="match status" value="1"/>
</dbReference>
<dbReference type="PaxDb" id="67767-A0A0J7N8R8"/>
<feature type="compositionally biased region" description="Basic and acidic residues" evidence="1">
    <location>
        <begin position="255"/>
        <end position="275"/>
    </location>
</feature>
<dbReference type="GO" id="GO:0015074">
    <property type="term" value="P:DNA integration"/>
    <property type="evidence" value="ECO:0007669"/>
    <property type="project" value="InterPro"/>
</dbReference>
<dbReference type="OrthoDB" id="7554865at2759"/>
<dbReference type="PROSITE" id="PS50994">
    <property type="entry name" value="INTEGRASE"/>
    <property type="match status" value="1"/>
</dbReference>
<feature type="region of interest" description="Disordered" evidence="1">
    <location>
        <begin position="252"/>
        <end position="309"/>
    </location>
</feature>
<dbReference type="PANTHER" id="PTHR37984:SF11">
    <property type="entry name" value="INTEGRASE CATALYTIC DOMAIN-CONTAINING PROTEIN"/>
    <property type="match status" value="1"/>
</dbReference>
<feature type="region of interest" description="Disordered" evidence="1">
    <location>
        <begin position="175"/>
        <end position="201"/>
    </location>
</feature>
<gene>
    <name evidence="3" type="ORF">RF55_11359</name>
</gene>
<dbReference type="FunFam" id="3.30.420.10:FF:000063">
    <property type="entry name" value="Retrovirus-related Pol polyprotein from transposon 297-like Protein"/>
    <property type="match status" value="1"/>
</dbReference>
<dbReference type="InterPro" id="IPR036397">
    <property type="entry name" value="RNaseH_sf"/>
</dbReference>
<proteinExistence type="predicted"/>
<dbReference type="InterPro" id="IPR012337">
    <property type="entry name" value="RNaseH-like_sf"/>
</dbReference>
<comment type="caution">
    <text evidence="3">The sequence shown here is derived from an EMBL/GenBank/DDBJ whole genome shotgun (WGS) entry which is preliminary data.</text>
</comment>
<evidence type="ECO:0000313" key="4">
    <source>
        <dbReference type="Proteomes" id="UP000036403"/>
    </source>
</evidence>
<dbReference type="Proteomes" id="UP000036403">
    <property type="component" value="Unassembled WGS sequence"/>
</dbReference>
<dbReference type="AlphaFoldDB" id="A0A0J7N8R8"/>
<evidence type="ECO:0000259" key="2">
    <source>
        <dbReference type="PROSITE" id="PS50994"/>
    </source>
</evidence>
<dbReference type="EMBL" id="LBMM01008217">
    <property type="protein sequence ID" value="KMQ89050.1"/>
    <property type="molecule type" value="Genomic_DNA"/>
</dbReference>
<dbReference type="Pfam" id="PF00665">
    <property type="entry name" value="rve"/>
    <property type="match status" value="1"/>
</dbReference>
<dbReference type="PANTHER" id="PTHR37984">
    <property type="entry name" value="PROTEIN CBG26694"/>
    <property type="match status" value="1"/>
</dbReference>
<accession>A0A0J7N8R8</accession>
<feature type="compositionally biased region" description="Basic and acidic residues" evidence="1">
    <location>
        <begin position="183"/>
        <end position="198"/>
    </location>
</feature>
<dbReference type="InterPro" id="IPR050951">
    <property type="entry name" value="Retrovirus_Pol_polyprotein"/>
</dbReference>
<name>A0A0J7N8R8_LASNI</name>
<dbReference type="GO" id="GO:0003676">
    <property type="term" value="F:nucleic acid binding"/>
    <property type="evidence" value="ECO:0007669"/>
    <property type="project" value="InterPro"/>
</dbReference>
<reference evidence="3 4" key="1">
    <citation type="submission" date="2015-04" db="EMBL/GenBank/DDBJ databases">
        <title>Lasius niger genome sequencing.</title>
        <authorList>
            <person name="Konorov E.A."/>
            <person name="Nikitin M.A."/>
            <person name="Kirill M.V."/>
            <person name="Chang P."/>
        </authorList>
    </citation>
    <scope>NUCLEOTIDE SEQUENCE [LARGE SCALE GENOMIC DNA]</scope>
    <source>
        <tissue evidence="3">Whole</tissue>
    </source>
</reference>
<protein>
    <recommendedName>
        <fullName evidence="2">Integrase catalytic domain-containing protein</fullName>
    </recommendedName>
</protein>
<feature type="compositionally biased region" description="Polar residues" evidence="1">
    <location>
        <begin position="298"/>
        <end position="309"/>
    </location>
</feature>
<organism evidence="3 4">
    <name type="scientific">Lasius niger</name>
    <name type="common">Black garden ant</name>
    <dbReference type="NCBI Taxonomy" id="67767"/>
    <lineage>
        <taxon>Eukaryota</taxon>
        <taxon>Metazoa</taxon>
        <taxon>Ecdysozoa</taxon>
        <taxon>Arthropoda</taxon>
        <taxon>Hexapoda</taxon>
        <taxon>Insecta</taxon>
        <taxon>Pterygota</taxon>
        <taxon>Neoptera</taxon>
        <taxon>Endopterygota</taxon>
        <taxon>Hymenoptera</taxon>
        <taxon>Apocrita</taxon>
        <taxon>Aculeata</taxon>
        <taxon>Formicoidea</taxon>
        <taxon>Formicidae</taxon>
        <taxon>Formicinae</taxon>
        <taxon>Lasius</taxon>
        <taxon>Lasius</taxon>
    </lineage>
</organism>
<dbReference type="InterPro" id="IPR001584">
    <property type="entry name" value="Integrase_cat-core"/>
</dbReference>
<keyword evidence="4" id="KW-1185">Reference proteome</keyword>